<proteinExistence type="predicted"/>
<evidence type="ECO:0000313" key="4">
    <source>
        <dbReference type="Proteomes" id="UP001162780"/>
    </source>
</evidence>
<dbReference type="RefSeq" id="WP_255186799.1">
    <property type="nucleotide sequence ID" value="NZ_CP113517.1"/>
</dbReference>
<protein>
    <submittedName>
        <fullName evidence="3">DUF2062 domain-containing protein</fullName>
    </submittedName>
</protein>
<dbReference type="EMBL" id="CP113517">
    <property type="protein sequence ID" value="WAR45892.1"/>
    <property type="molecule type" value="Genomic_DNA"/>
</dbReference>
<feature type="transmembrane region" description="Helical" evidence="1">
    <location>
        <begin position="61"/>
        <end position="84"/>
    </location>
</feature>
<feature type="domain" description="DUF2062" evidence="2">
    <location>
        <begin position="23"/>
        <end position="161"/>
    </location>
</feature>
<dbReference type="Proteomes" id="UP001162780">
    <property type="component" value="Chromosome"/>
</dbReference>
<sequence>MPKKIIKKYIPDPDKIKSIKSLHFLGDRLHDPNLWHLNRHSVALAFAVGLFFAWVPTPTQMAMAAAAALFVRANLPISVALVWLTNPITMPPLFYFAYRLGIWLLDKPHFDSEFSLDTVFSHMADIGGPFLLGCLVLGISCSALGYFGMKLFWRVHVTHRWNVRQKAKGRA</sequence>
<evidence type="ECO:0000313" key="3">
    <source>
        <dbReference type="EMBL" id="WAR45892.1"/>
    </source>
</evidence>
<reference evidence="3" key="1">
    <citation type="submission" date="2022-11" db="EMBL/GenBank/DDBJ databases">
        <title>Methylomonas rapida sp. nov., Carotenoid-Producing Obligate Methanotrophs with High Growth Characteristics and Biotechnological Potential.</title>
        <authorList>
            <person name="Tikhonova E.N."/>
            <person name="Suleimanov R.Z."/>
            <person name="Miroshnikov K."/>
            <person name="Oshkin I.Y."/>
            <person name="Belova S.E."/>
            <person name="Danilova O.V."/>
            <person name="Ashikhmin A."/>
            <person name="Konopkin A."/>
            <person name="But S.Y."/>
            <person name="Khmelenina V.N."/>
            <person name="Kuznetsov N."/>
            <person name="Pimenov N.V."/>
            <person name="Dedysh S.N."/>
        </authorList>
    </citation>
    <scope>NUCLEOTIDE SEQUENCE</scope>
    <source>
        <strain evidence="3">MP1</strain>
    </source>
</reference>
<keyword evidence="1" id="KW-0812">Transmembrane</keyword>
<organism evidence="3 4">
    <name type="scientific">Methylomonas rapida</name>
    <dbReference type="NCBI Taxonomy" id="2963939"/>
    <lineage>
        <taxon>Bacteria</taxon>
        <taxon>Pseudomonadati</taxon>
        <taxon>Pseudomonadota</taxon>
        <taxon>Gammaproteobacteria</taxon>
        <taxon>Methylococcales</taxon>
        <taxon>Methylococcaceae</taxon>
        <taxon>Methylomonas</taxon>
    </lineage>
</organism>
<dbReference type="PANTHER" id="PTHR40547:SF1">
    <property type="entry name" value="SLL0298 PROTEIN"/>
    <property type="match status" value="1"/>
</dbReference>
<keyword evidence="1" id="KW-1133">Transmembrane helix</keyword>
<gene>
    <name evidence="3" type="ORF">NM686_005080</name>
</gene>
<dbReference type="Pfam" id="PF09835">
    <property type="entry name" value="DUF2062"/>
    <property type="match status" value="1"/>
</dbReference>
<dbReference type="InterPro" id="IPR018639">
    <property type="entry name" value="DUF2062"/>
</dbReference>
<dbReference type="PANTHER" id="PTHR40547">
    <property type="entry name" value="SLL0298 PROTEIN"/>
    <property type="match status" value="1"/>
</dbReference>
<evidence type="ECO:0000256" key="1">
    <source>
        <dbReference type="SAM" id="Phobius"/>
    </source>
</evidence>
<evidence type="ECO:0000259" key="2">
    <source>
        <dbReference type="Pfam" id="PF09835"/>
    </source>
</evidence>
<accession>A0ABY7GN05</accession>
<feature type="transmembrane region" description="Helical" evidence="1">
    <location>
        <begin position="130"/>
        <end position="153"/>
    </location>
</feature>
<keyword evidence="1" id="KW-0472">Membrane</keyword>
<keyword evidence="4" id="KW-1185">Reference proteome</keyword>
<name>A0ABY7GN05_9GAMM</name>